<comment type="similarity">
    <text evidence="2">Belongs to the ELP6 family.</text>
</comment>
<dbReference type="InterPro" id="IPR027417">
    <property type="entry name" value="P-loop_NTPase"/>
</dbReference>
<dbReference type="Pfam" id="PF09807">
    <property type="entry name" value="ELP6"/>
    <property type="match status" value="1"/>
</dbReference>
<dbReference type="GO" id="GO:0033588">
    <property type="term" value="C:elongator holoenzyme complex"/>
    <property type="evidence" value="ECO:0007669"/>
    <property type="project" value="InterPro"/>
</dbReference>
<dbReference type="CDD" id="cd19495">
    <property type="entry name" value="Elp6"/>
    <property type="match status" value="1"/>
</dbReference>
<dbReference type="PANTHER" id="PTHR16184:SF6">
    <property type="entry name" value="ELONGATOR COMPLEX PROTEIN 6"/>
    <property type="match status" value="1"/>
</dbReference>
<dbReference type="PANTHER" id="PTHR16184">
    <property type="entry name" value="ELONGATOR COMPLEX PROTEIN 6"/>
    <property type="match status" value="1"/>
</dbReference>
<name>A0A2P2JPZ2_RHIMU</name>
<reference evidence="3" key="1">
    <citation type="submission" date="2018-02" db="EMBL/GenBank/DDBJ databases">
        <title>Rhizophora mucronata_Transcriptome.</title>
        <authorList>
            <person name="Meera S.P."/>
            <person name="Sreeshan A."/>
            <person name="Augustine A."/>
        </authorList>
    </citation>
    <scope>NUCLEOTIDE SEQUENCE</scope>
    <source>
        <tissue evidence="3">Leaf</tissue>
    </source>
</reference>
<evidence type="ECO:0000256" key="1">
    <source>
        <dbReference type="ARBA" id="ARBA00005043"/>
    </source>
</evidence>
<dbReference type="UniPathway" id="UPA00988"/>
<protein>
    <recommendedName>
        <fullName evidence="4">Elongator complex protein 6</fullName>
    </recommendedName>
</protein>
<evidence type="ECO:0000313" key="3">
    <source>
        <dbReference type="EMBL" id="MBW95535.1"/>
    </source>
</evidence>
<organism evidence="3">
    <name type="scientific">Rhizophora mucronata</name>
    <name type="common">Asiatic mangrove</name>
    <dbReference type="NCBI Taxonomy" id="61149"/>
    <lineage>
        <taxon>Eukaryota</taxon>
        <taxon>Viridiplantae</taxon>
        <taxon>Streptophyta</taxon>
        <taxon>Embryophyta</taxon>
        <taxon>Tracheophyta</taxon>
        <taxon>Spermatophyta</taxon>
        <taxon>Magnoliopsida</taxon>
        <taxon>eudicotyledons</taxon>
        <taxon>Gunneridae</taxon>
        <taxon>Pentapetalae</taxon>
        <taxon>rosids</taxon>
        <taxon>fabids</taxon>
        <taxon>Malpighiales</taxon>
        <taxon>Rhizophoraceae</taxon>
        <taxon>Rhizophora</taxon>
    </lineage>
</organism>
<evidence type="ECO:0008006" key="4">
    <source>
        <dbReference type="Google" id="ProtNLM"/>
    </source>
</evidence>
<evidence type="ECO:0000256" key="2">
    <source>
        <dbReference type="ARBA" id="ARBA00008837"/>
    </source>
</evidence>
<sequence length="262" mass="29280">MNDRSWNLLDEAVEGAAEQPWKGKCKGKVLLIEDSVETSGSFVLHQLIRRTLSAPGFSNFIIFIAFSHPFYHYDRILRKLGCNLVAQRDNGRFFFIDMVTLQYPDGNEGKSGEGELVALFWKIQNTIRALPQNDNSSITIMIDDISLIEVAVHGASDHVLDFLHYCHTLTSESGCSLVTLNHVDIYSNLDRPTFILQMEYLADVLIKVEPLATGLAADVHGQLIVVNRGISDGKGSLNSKISNFHFKVKENGVEFFYPGSQT</sequence>
<dbReference type="Gene3D" id="3.40.50.300">
    <property type="entry name" value="P-loop containing nucleotide triphosphate hydrolases"/>
    <property type="match status" value="1"/>
</dbReference>
<proteinExistence type="inferred from homology"/>
<dbReference type="AlphaFoldDB" id="A0A2P2JPZ2"/>
<dbReference type="EMBL" id="GGEC01015052">
    <property type="protein sequence ID" value="MBW95535.1"/>
    <property type="molecule type" value="Transcribed_RNA"/>
</dbReference>
<dbReference type="InterPro" id="IPR018627">
    <property type="entry name" value="ELP6"/>
</dbReference>
<accession>A0A2P2JPZ2</accession>
<dbReference type="GO" id="GO:0002098">
    <property type="term" value="P:tRNA wobble uridine modification"/>
    <property type="evidence" value="ECO:0007669"/>
    <property type="project" value="InterPro"/>
</dbReference>
<comment type="pathway">
    <text evidence="1">tRNA modification; 5-methoxycarbonylmethyl-2-thiouridine-tRNA biosynthesis.</text>
</comment>